<reference evidence="7 8" key="1">
    <citation type="journal article" date="2024" name="Nat. Commun.">
        <title>Phylogenomics reveals the evolutionary origins of lichenization in chlorophyte algae.</title>
        <authorList>
            <person name="Puginier C."/>
            <person name="Libourel C."/>
            <person name="Otte J."/>
            <person name="Skaloud P."/>
            <person name="Haon M."/>
            <person name="Grisel S."/>
            <person name="Petersen M."/>
            <person name="Berrin J.G."/>
            <person name="Delaux P.M."/>
            <person name="Dal Grande F."/>
            <person name="Keller J."/>
        </authorList>
    </citation>
    <scope>NUCLEOTIDE SEQUENCE [LARGE SCALE GENOMIC DNA]</scope>
    <source>
        <strain evidence="7 8">SAG 2043</strain>
    </source>
</reference>
<dbReference type="PANTHER" id="PTHR14324:SF3">
    <property type="entry name" value="CONDENSIN-2 COMPLEX SUBUNIT H2"/>
    <property type="match status" value="1"/>
</dbReference>
<comment type="similarity">
    <text evidence="2">Belongs to the CND2 H2 (condensin-2 subunit 2) family.</text>
</comment>
<keyword evidence="8" id="KW-1185">Reference proteome</keyword>
<gene>
    <name evidence="7" type="ORF">WJX72_007164</name>
</gene>
<dbReference type="Pfam" id="PF16858">
    <property type="entry name" value="CNDH2_C"/>
    <property type="match status" value="1"/>
</dbReference>
<feature type="compositionally biased region" description="Basic residues" evidence="4">
    <location>
        <begin position="322"/>
        <end position="333"/>
    </location>
</feature>
<dbReference type="InterPro" id="IPR031737">
    <property type="entry name" value="CNDH2_C"/>
</dbReference>
<evidence type="ECO:0008006" key="9">
    <source>
        <dbReference type="Google" id="ProtNLM"/>
    </source>
</evidence>
<dbReference type="GO" id="GO:0051306">
    <property type="term" value="P:mitotic sister chromatid separation"/>
    <property type="evidence" value="ECO:0007669"/>
    <property type="project" value="TreeGrafter"/>
</dbReference>
<feature type="region of interest" description="Disordered" evidence="4">
    <location>
        <begin position="626"/>
        <end position="676"/>
    </location>
</feature>
<evidence type="ECO:0000256" key="3">
    <source>
        <dbReference type="ARBA" id="ARBA00023242"/>
    </source>
</evidence>
<comment type="caution">
    <text evidence="7">The sequence shown here is derived from an EMBL/GenBank/DDBJ whole genome shotgun (WGS) entry which is preliminary data.</text>
</comment>
<dbReference type="Proteomes" id="UP001489004">
    <property type="component" value="Unassembled WGS sequence"/>
</dbReference>
<keyword evidence="3" id="KW-0539">Nucleus</keyword>
<dbReference type="Pfam" id="PF06278">
    <property type="entry name" value="CNDH2_N"/>
    <property type="match status" value="1"/>
</dbReference>
<protein>
    <recommendedName>
        <fullName evidence="9">Condensin-2 complex subunit H2</fullName>
    </recommendedName>
</protein>
<name>A0AAW1PK52_9CHLO</name>
<dbReference type="EMBL" id="JALJOR010000010">
    <property type="protein sequence ID" value="KAK9810243.1"/>
    <property type="molecule type" value="Genomic_DNA"/>
</dbReference>
<dbReference type="PANTHER" id="PTHR14324">
    <property type="entry name" value="CONDENSIN-2 COMPLEX SUBUNIT H2"/>
    <property type="match status" value="1"/>
</dbReference>
<evidence type="ECO:0000259" key="6">
    <source>
        <dbReference type="Pfam" id="PF16858"/>
    </source>
</evidence>
<feature type="domain" description="Condensin II complex subunit H2 N-terminal" evidence="5">
    <location>
        <begin position="9"/>
        <end position="122"/>
    </location>
</feature>
<feature type="region of interest" description="Disordered" evidence="4">
    <location>
        <begin position="322"/>
        <end position="344"/>
    </location>
</feature>
<dbReference type="GO" id="GO:0010032">
    <property type="term" value="P:meiotic chromosome condensation"/>
    <property type="evidence" value="ECO:0007669"/>
    <property type="project" value="TreeGrafter"/>
</dbReference>
<dbReference type="AlphaFoldDB" id="A0AAW1PK52"/>
<organism evidence="7 8">
    <name type="scientific">[Myrmecia] bisecta</name>
    <dbReference type="NCBI Taxonomy" id="41462"/>
    <lineage>
        <taxon>Eukaryota</taxon>
        <taxon>Viridiplantae</taxon>
        <taxon>Chlorophyta</taxon>
        <taxon>core chlorophytes</taxon>
        <taxon>Trebouxiophyceae</taxon>
        <taxon>Trebouxiales</taxon>
        <taxon>Trebouxiaceae</taxon>
        <taxon>Myrmecia</taxon>
    </lineage>
</organism>
<dbReference type="InterPro" id="IPR031739">
    <property type="entry name" value="Ncaph2"/>
</dbReference>
<accession>A0AAW1PK52</accession>
<comment type="subcellular location">
    <subcellularLocation>
        <location evidence="1">Nucleus</location>
    </subcellularLocation>
</comment>
<evidence type="ECO:0000256" key="1">
    <source>
        <dbReference type="ARBA" id="ARBA00004123"/>
    </source>
</evidence>
<feature type="compositionally biased region" description="Low complexity" evidence="4">
    <location>
        <begin position="204"/>
        <end position="224"/>
    </location>
</feature>
<evidence type="ECO:0000259" key="5">
    <source>
        <dbReference type="Pfam" id="PF06278"/>
    </source>
</evidence>
<dbReference type="GO" id="GO:0003682">
    <property type="term" value="F:chromatin binding"/>
    <property type="evidence" value="ECO:0007669"/>
    <property type="project" value="TreeGrafter"/>
</dbReference>
<dbReference type="GO" id="GO:0000796">
    <property type="term" value="C:condensin complex"/>
    <property type="evidence" value="ECO:0007669"/>
    <property type="project" value="TreeGrafter"/>
</dbReference>
<evidence type="ECO:0000313" key="8">
    <source>
        <dbReference type="Proteomes" id="UP001489004"/>
    </source>
</evidence>
<sequence length="676" mass="72884">MNASQGEDSKFAHLLQPIRDLAGNWDINIASELEEYLDVLEHVTFSFEGGPTLNFAEAALVIQGSACVYSKKVEYLHTLVHQALEFIAEKRKRDTSRSNNTQADDDFDEFDDEEQFLNLDDVLEEGTEIDLDENSGSHAAPPARPPAALLALEDSGGCQGDGDAGNYRIANCSVHLSGALLLESRDGDFLDEFLQRSGSTAGPSQHAEQMQQQAQALSREQQSSVDPAEGACMPDDSGYGCDAGGFSDDDNDGGGPMDYDEGANAARGPSDDPAAAHGEDWLRDGAQGGAQPEPQRVEEELFDPYAPLDMNDKGTLLIKPFKKGRRPRKRKPRPVPPLGASRLGCTIPPPSATVLCFSEFGYALKALQQAERAQQARQRGRSTARLDSGAQLQSAFTQADAALSTAAADGWAEDDDDDNQGGYDYGGPQSDHDSDTGGELPDLAIEGTASWCHMGGGFDNTSAQCGGGCPPEDPENLTYEELCRAHIEAFISAAAAAEVQSELASRVSGWRAKIQPILDEQDARPEFDIHAYGERFLDNMAHLSLSDPAHPEELQSKQMEAVSFQEAAGQGEAHEISRMFSAMLQLINNGNVVIHRGTEPDDPFSITLKTLDLPHHQFMDYRAPSFMHSKEGNSSQLLQEAAPAPSKAKAKGATQAVGGSENRAEAKTTKRRKATK</sequence>
<evidence type="ECO:0000313" key="7">
    <source>
        <dbReference type="EMBL" id="KAK9810243.1"/>
    </source>
</evidence>
<dbReference type="GO" id="GO:0005634">
    <property type="term" value="C:nucleus"/>
    <property type="evidence" value="ECO:0007669"/>
    <property type="project" value="UniProtKB-SubCell"/>
</dbReference>
<feature type="region of interest" description="Disordered" evidence="4">
    <location>
        <begin position="195"/>
        <end position="295"/>
    </location>
</feature>
<evidence type="ECO:0000256" key="2">
    <source>
        <dbReference type="ARBA" id="ARBA00007844"/>
    </source>
</evidence>
<dbReference type="InterPro" id="IPR009378">
    <property type="entry name" value="H2_N"/>
</dbReference>
<proteinExistence type="inferred from homology"/>
<feature type="domain" description="Condensin-2 complex subunit H2 C-terminal" evidence="6">
    <location>
        <begin position="478"/>
        <end position="608"/>
    </location>
</feature>
<evidence type="ECO:0000256" key="4">
    <source>
        <dbReference type="SAM" id="MobiDB-lite"/>
    </source>
</evidence>
<feature type="region of interest" description="Disordered" evidence="4">
    <location>
        <begin position="407"/>
        <end position="441"/>
    </location>
</feature>
<feature type="compositionally biased region" description="Low complexity" evidence="4">
    <location>
        <begin position="641"/>
        <end position="653"/>
    </location>
</feature>